<evidence type="ECO:0000313" key="8">
    <source>
        <dbReference type="EnsemblPlants" id="TraesCS3A02G484400.1"/>
    </source>
</evidence>
<dbReference type="PROSITE" id="PS00223">
    <property type="entry name" value="ANNEXIN_1"/>
    <property type="match status" value="1"/>
</dbReference>
<feature type="region of interest" description="Disordered" evidence="7">
    <location>
        <begin position="1"/>
        <end position="27"/>
    </location>
</feature>
<keyword evidence="1" id="KW-0479">Metal-binding</keyword>
<evidence type="ECO:0000256" key="7">
    <source>
        <dbReference type="SAM" id="MobiDB-lite"/>
    </source>
</evidence>
<dbReference type="Pfam" id="PF00191">
    <property type="entry name" value="Annexin"/>
    <property type="match status" value="4"/>
</dbReference>
<dbReference type="Gramene" id="TraesCS3A03G1137900.1">
    <property type="protein sequence ID" value="TraesCS3A03G1137900.1.CDS"/>
    <property type="gene ID" value="TraesCS3A03G1137900"/>
</dbReference>
<proteinExistence type="inferred from homology"/>
<evidence type="ECO:0000256" key="2">
    <source>
        <dbReference type="ARBA" id="ARBA00022737"/>
    </source>
</evidence>
<dbReference type="OMA" id="DYNSRFM"/>
<dbReference type="PANTHER" id="PTHR10502:SF120">
    <property type="entry name" value="ANNEXIN"/>
    <property type="match status" value="1"/>
</dbReference>
<evidence type="ECO:0000256" key="5">
    <source>
        <dbReference type="ARBA" id="ARBA00023302"/>
    </source>
</evidence>
<protein>
    <recommendedName>
        <fullName evidence="6">Annexin</fullName>
    </recommendedName>
</protein>
<dbReference type="InterPro" id="IPR037104">
    <property type="entry name" value="Annexin_sf"/>
</dbReference>
<feature type="compositionally biased region" description="Basic residues" evidence="7">
    <location>
        <begin position="1"/>
        <end position="10"/>
    </location>
</feature>
<evidence type="ECO:0000313" key="9">
    <source>
        <dbReference type="Proteomes" id="UP000019116"/>
    </source>
</evidence>
<comment type="similarity">
    <text evidence="6">Belongs to the annexin family.</text>
</comment>
<dbReference type="STRING" id="4565.A0A3B6ERK3"/>
<dbReference type="GO" id="GO:0009409">
    <property type="term" value="P:response to cold"/>
    <property type="evidence" value="ECO:0000318"/>
    <property type="project" value="GO_Central"/>
</dbReference>
<dbReference type="Proteomes" id="UP000019116">
    <property type="component" value="Chromosome 3A"/>
</dbReference>
<name>A0A3B6ERK3_WHEAT</name>
<comment type="domain">
    <text evidence="6">A pair of annexin repeats may form one binding site for calcium and phospholipid.</text>
</comment>
<evidence type="ECO:0000256" key="6">
    <source>
        <dbReference type="RuleBase" id="RU003540"/>
    </source>
</evidence>
<dbReference type="GO" id="GO:0005886">
    <property type="term" value="C:plasma membrane"/>
    <property type="evidence" value="ECO:0000318"/>
    <property type="project" value="GO_Central"/>
</dbReference>
<dbReference type="SMART" id="SM00335">
    <property type="entry name" value="ANX"/>
    <property type="match status" value="4"/>
</dbReference>
<organism evidence="8">
    <name type="scientific">Triticum aestivum</name>
    <name type="common">Wheat</name>
    <dbReference type="NCBI Taxonomy" id="4565"/>
    <lineage>
        <taxon>Eukaryota</taxon>
        <taxon>Viridiplantae</taxon>
        <taxon>Streptophyta</taxon>
        <taxon>Embryophyta</taxon>
        <taxon>Tracheophyta</taxon>
        <taxon>Spermatophyta</taxon>
        <taxon>Magnoliopsida</taxon>
        <taxon>Liliopsida</taxon>
        <taxon>Poales</taxon>
        <taxon>Poaceae</taxon>
        <taxon>BOP clade</taxon>
        <taxon>Pooideae</taxon>
        <taxon>Triticodae</taxon>
        <taxon>Triticeae</taxon>
        <taxon>Triticinae</taxon>
        <taxon>Triticum</taxon>
    </lineage>
</organism>
<accession>A0A3B6ERK3</accession>
<keyword evidence="9" id="KW-1185">Reference proteome</keyword>
<dbReference type="PROSITE" id="PS51897">
    <property type="entry name" value="ANNEXIN_2"/>
    <property type="match status" value="4"/>
</dbReference>
<evidence type="ECO:0000256" key="4">
    <source>
        <dbReference type="ARBA" id="ARBA00023216"/>
    </source>
</evidence>
<dbReference type="Gramene" id="TraesWEE_scaffold_165508_01G000100.1">
    <property type="protein sequence ID" value="TraesWEE_scaffold_165508_01G000100.1"/>
    <property type="gene ID" value="TraesWEE_scaffold_165508_01G000100"/>
</dbReference>
<dbReference type="GO" id="GO:0001786">
    <property type="term" value="F:phosphatidylserine binding"/>
    <property type="evidence" value="ECO:0000318"/>
    <property type="project" value="GO_Central"/>
</dbReference>
<dbReference type="GO" id="GO:0009414">
    <property type="term" value="P:response to water deprivation"/>
    <property type="evidence" value="ECO:0000318"/>
    <property type="project" value="GO_Central"/>
</dbReference>
<reference evidence="8" key="2">
    <citation type="submission" date="2018-10" db="UniProtKB">
        <authorList>
            <consortium name="EnsemblPlants"/>
        </authorList>
    </citation>
    <scope>IDENTIFICATION</scope>
</reference>
<gene>
    <name evidence="8" type="primary">LOC123063428</name>
</gene>
<dbReference type="PANTHER" id="PTHR10502">
    <property type="entry name" value="ANNEXIN"/>
    <property type="match status" value="1"/>
</dbReference>
<dbReference type="InterPro" id="IPR001464">
    <property type="entry name" value="Annexin"/>
</dbReference>
<keyword evidence="2 6" id="KW-0677">Repeat</keyword>
<dbReference type="SMR" id="A0A3B6ERK3"/>
<dbReference type="SUPFAM" id="SSF47874">
    <property type="entry name" value="Annexin"/>
    <property type="match status" value="1"/>
</dbReference>
<keyword evidence="5 6" id="KW-0111">Calcium/phospholipid-binding</keyword>
<dbReference type="GO" id="GO:0005737">
    <property type="term" value="C:cytoplasm"/>
    <property type="evidence" value="ECO:0000318"/>
    <property type="project" value="GO_Central"/>
</dbReference>
<dbReference type="PRINTS" id="PR00196">
    <property type="entry name" value="ANNEXIN"/>
</dbReference>
<dbReference type="InterPro" id="IPR018502">
    <property type="entry name" value="Annexin_repeat"/>
</dbReference>
<evidence type="ECO:0000256" key="1">
    <source>
        <dbReference type="ARBA" id="ARBA00022723"/>
    </source>
</evidence>
<dbReference type="EnsemblPlants" id="TraesCS3A02G484400.1">
    <property type="protein sequence ID" value="TraesCS3A02G484400.1"/>
    <property type="gene ID" value="TraesCS3A02G484400"/>
</dbReference>
<dbReference type="AlphaFoldDB" id="A0A3B6ERK3"/>
<dbReference type="GO" id="GO:0009651">
    <property type="term" value="P:response to salt stress"/>
    <property type="evidence" value="ECO:0000318"/>
    <property type="project" value="GO_Central"/>
</dbReference>
<dbReference type="Gramene" id="TraesLDM3A03G01507660.1">
    <property type="protein sequence ID" value="TraesLDM3A03G01507660.1"/>
    <property type="gene ID" value="TraesLDM3A03G01507660"/>
</dbReference>
<keyword evidence="4 6" id="KW-0041">Annexin</keyword>
<reference evidence="8" key="1">
    <citation type="submission" date="2018-08" db="EMBL/GenBank/DDBJ databases">
        <authorList>
            <person name="Rossello M."/>
        </authorList>
    </citation>
    <scope>NUCLEOTIDE SEQUENCE [LARGE SCALE GENOMIC DNA]</scope>
    <source>
        <strain evidence="8">cv. Chinese Spring</strain>
    </source>
</reference>
<dbReference type="GO" id="GO:0005509">
    <property type="term" value="F:calcium ion binding"/>
    <property type="evidence" value="ECO:0007669"/>
    <property type="project" value="InterPro"/>
</dbReference>
<sequence>MRPRRSHAAYHMRTAASPSMGDPPTGKLSVSRFKTLAPGPVRTQLVTGTSKSKHRRRMASLSVPPVLTSPRHDAIALHRAFKGFGCDSTTVINILAHRDAVQRGLIMQEYRAIYHQDLYHRLSTELSGNHKKAMLLWVLDPVGRDATILNQSLNGDIADLRAATEVICSRTPSQLQIMKQAYRARFGCYLEQDVTERTYGDHQKLLLAYLGIPRYEGPEVDPSAAARDARELYRAGEKRLGTDERAFIRVFTERSWAHLAAVADAYHHLYARSLDKAVKSETSGTFELGLLTILRCAESPARYFAKALHKAMKGLGTSDTTLIRVVVTRAEVDMQYIKAEYHKKYKRSLADAIHSETSGNYRTFLLSLVGRDR</sequence>
<dbReference type="Gramene" id="TraesCS3A02G484400.1">
    <property type="protein sequence ID" value="TraesCS3A02G484400.1"/>
    <property type="gene ID" value="TraesCS3A02G484400"/>
</dbReference>
<dbReference type="GO" id="GO:0005544">
    <property type="term" value="F:calcium-dependent phospholipid binding"/>
    <property type="evidence" value="ECO:0000318"/>
    <property type="project" value="GO_Central"/>
</dbReference>
<dbReference type="InterPro" id="IPR018252">
    <property type="entry name" value="Annexin_repeat_CS"/>
</dbReference>
<keyword evidence="3 6" id="KW-0106">Calcium</keyword>
<dbReference type="FunFam" id="1.10.220.10:FF:000015">
    <property type="entry name" value="Annexin"/>
    <property type="match status" value="1"/>
</dbReference>
<dbReference type="FunFam" id="1.10.220.10:FF:000002">
    <property type="entry name" value="Annexin"/>
    <property type="match status" value="1"/>
</dbReference>
<dbReference type="GO" id="GO:0009408">
    <property type="term" value="P:response to heat"/>
    <property type="evidence" value="ECO:0000318"/>
    <property type="project" value="GO_Central"/>
</dbReference>
<dbReference type="OrthoDB" id="37886at2759"/>
<evidence type="ECO:0000256" key="3">
    <source>
        <dbReference type="ARBA" id="ARBA00022837"/>
    </source>
</evidence>
<dbReference type="Gene3D" id="1.10.220.10">
    <property type="entry name" value="Annexin"/>
    <property type="match status" value="4"/>
</dbReference>
<dbReference type="FunFam" id="1.10.220.10:FF:000001">
    <property type="entry name" value="Annexin"/>
    <property type="match status" value="1"/>
</dbReference>
<dbReference type="FunFam" id="1.10.220.10:FF:000008">
    <property type="entry name" value="Annexin"/>
    <property type="match status" value="1"/>
</dbReference>